<feature type="compositionally biased region" description="Low complexity" evidence="1">
    <location>
        <begin position="330"/>
        <end position="350"/>
    </location>
</feature>
<dbReference type="Proteomes" id="UP001215151">
    <property type="component" value="Unassembled WGS sequence"/>
</dbReference>
<organism evidence="2 3">
    <name type="scientific">Trametes cubensis</name>
    <dbReference type="NCBI Taxonomy" id="1111947"/>
    <lineage>
        <taxon>Eukaryota</taxon>
        <taxon>Fungi</taxon>
        <taxon>Dikarya</taxon>
        <taxon>Basidiomycota</taxon>
        <taxon>Agaricomycotina</taxon>
        <taxon>Agaricomycetes</taxon>
        <taxon>Polyporales</taxon>
        <taxon>Polyporaceae</taxon>
        <taxon>Trametes</taxon>
    </lineage>
</organism>
<evidence type="ECO:0000313" key="2">
    <source>
        <dbReference type="EMBL" id="KAJ8496381.1"/>
    </source>
</evidence>
<feature type="region of interest" description="Disordered" evidence="1">
    <location>
        <begin position="19"/>
        <end position="148"/>
    </location>
</feature>
<accession>A0AAD7U4D5</accession>
<reference evidence="2" key="1">
    <citation type="submission" date="2022-11" db="EMBL/GenBank/DDBJ databases">
        <title>Genome Sequence of Cubamyces cubensis.</title>
        <authorList>
            <person name="Buettner E."/>
        </authorList>
    </citation>
    <scope>NUCLEOTIDE SEQUENCE</scope>
    <source>
        <strain evidence="2">MPL-01</strain>
    </source>
</reference>
<keyword evidence="3" id="KW-1185">Reference proteome</keyword>
<feature type="region of interest" description="Disordered" evidence="1">
    <location>
        <begin position="160"/>
        <end position="180"/>
    </location>
</feature>
<gene>
    <name evidence="2" type="ORF">ONZ51_g1150</name>
</gene>
<feature type="region of interest" description="Disordered" evidence="1">
    <location>
        <begin position="295"/>
        <end position="478"/>
    </location>
</feature>
<evidence type="ECO:0000313" key="3">
    <source>
        <dbReference type="Proteomes" id="UP001215151"/>
    </source>
</evidence>
<feature type="compositionally biased region" description="Low complexity" evidence="1">
    <location>
        <begin position="371"/>
        <end position="401"/>
    </location>
</feature>
<feature type="compositionally biased region" description="Basic and acidic residues" evidence="1">
    <location>
        <begin position="240"/>
        <end position="249"/>
    </location>
</feature>
<feature type="region of interest" description="Disordered" evidence="1">
    <location>
        <begin position="232"/>
        <end position="278"/>
    </location>
</feature>
<comment type="caution">
    <text evidence="2">The sequence shown here is derived from an EMBL/GenBank/DDBJ whole genome shotgun (WGS) entry which is preliminary data.</text>
</comment>
<dbReference type="EMBL" id="JAPEVG010000015">
    <property type="protein sequence ID" value="KAJ8496381.1"/>
    <property type="molecule type" value="Genomic_DNA"/>
</dbReference>
<protein>
    <submittedName>
        <fullName evidence="2">Uncharacterized protein</fullName>
    </submittedName>
</protein>
<feature type="compositionally biased region" description="Low complexity" evidence="1">
    <location>
        <begin position="66"/>
        <end position="84"/>
    </location>
</feature>
<feature type="compositionally biased region" description="Polar residues" evidence="1">
    <location>
        <begin position="110"/>
        <end position="128"/>
    </location>
</feature>
<proteinExistence type="predicted"/>
<sequence length="610" mass="64241">MSNDQVVYMKDKLEHVLSPKSPVVADAVFGSAPRPRRPSTPKSPPTNLPQTSASAKKDKALPPVPGLSSPPSAHATTTTPARTRSATKRSDSPDVETMIARTPRPRRKSSATFNSPILRARSNSSMMVPSSWKGLKGKEAATGDNESVISDYGTLLKDDDSDLERQLEGDGSESDSSLDIHTPLPHLMFRDGLLSPRSKLLPGGAAPLSLYIDDNAEAGRANSVLSVASTAASTMTKSGVYRDPRDTQRRRNRHKDQSLLRAGMGLTTGLGWSDSEDEDAPSLLTRRLITTSLARQPTVSSSARAPSQLTKSTSVGNLSHPPPSYSPAPRLGTRTLSRSSSASFSNSRLSIADTESVTSVDAEPITRGRTQSNASASSVVSSGSRESSVPPQSVASSQTSQGRTTVPRPLRLPQMAGKQAGVSRSTSISDSRPPVTGMPKAGGPRPHTRTRTLSNPSRVPGPGTSALPRPGASKIVPPRSVSAAVMAPIRSRSISTTTTSSITERSSVMSDDTISDFPLPPGQLPTPSTPVRSFARPSPSVNTQVARSMTTSPVTPPSARVLNTVGTGPRPRIGNGMTYRSSSTYSSMYETTRLSRASIASPGGKQVGVI</sequence>
<name>A0AAD7U4D5_9APHY</name>
<evidence type="ECO:0000256" key="1">
    <source>
        <dbReference type="SAM" id="MobiDB-lite"/>
    </source>
</evidence>
<dbReference type="AlphaFoldDB" id="A0AAD7U4D5"/>
<feature type="compositionally biased region" description="Polar residues" evidence="1">
    <location>
        <begin position="295"/>
        <end position="317"/>
    </location>
</feature>